<dbReference type="EMBL" id="JAGTJS010000042">
    <property type="protein sequence ID" value="KAH7229976.1"/>
    <property type="molecule type" value="Genomic_DNA"/>
</dbReference>
<sequence length="271" mass="30533">MTVWPAMDDAPEMALRKTDQGAVPEPVVVHVKSTATDMFGEKSLCFVTCHQNPSNVADSKCFGKACTVIENLNAGIIKTPVRLCFDSAKVFESFANSYNTALFKDIELVLSYYDTSTAKRLSALSKFCGLSRLQVFWNVFPESCALHRTEIEHQFASSVRAECAVAVTFQEWGITMVSKDYAKALDLPGLFNFAECSTNNDDRQFYHYHFPQSYPPHSRCCSGYLKRREGRWARHKELKMVYASLVAAQEDRPDVPSVQDILQQLGITVRN</sequence>
<gene>
    <name evidence="1" type="ORF">B0J15DRAFT_228010</name>
</gene>
<comment type="caution">
    <text evidence="1">The sequence shown here is derived from an EMBL/GenBank/DDBJ whole genome shotgun (WGS) entry which is preliminary data.</text>
</comment>
<dbReference type="OrthoDB" id="5107734at2759"/>
<proteinExistence type="predicted"/>
<name>A0A9P9JR09_FUSSL</name>
<protein>
    <submittedName>
        <fullName evidence="1">Uncharacterized protein</fullName>
    </submittedName>
</protein>
<organism evidence="1 2">
    <name type="scientific">Fusarium solani</name>
    <name type="common">Filamentous fungus</name>
    <dbReference type="NCBI Taxonomy" id="169388"/>
    <lineage>
        <taxon>Eukaryota</taxon>
        <taxon>Fungi</taxon>
        <taxon>Dikarya</taxon>
        <taxon>Ascomycota</taxon>
        <taxon>Pezizomycotina</taxon>
        <taxon>Sordariomycetes</taxon>
        <taxon>Hypocreomycetidae</taxon>
        <taxon>Hypocreales</taxon>
        <taxon>Nectriaceae</taxon>
        <taxon>Fusarium</taxon>
        <taxon>Fusarium solani species complex</taxon>
    </lineage>
</organism>
<dbReference type="AlphaFoldDB" id="A0A9P9JR09"/>
<dbReference type="Proteomes" id="UP000736672">
    <property type="component" value="Unassembled WGS sequence"/>
</dbReference>
<evidence type="ECO:0000313" key="2">
    <source>
        <dbReference type="Proteomes" id="UP000736672"/>
    </source>
</evidence>
<accession>A0A9P9JR09</accession>
<evidence type="ECO:0000313" key="1">
    <source>
        <dbReference type="EMBL" id="KAH7229976.1"/>
    </source>
</evidence>
<reference evidence="1" key="1">
    <citation type="journal article" date="2021" name="Nat. Commun.">
        <title>Genetic determinants of endophytism in the Arabidopsis root mycobiome.</title>
        <authorList>
            <person name="Mesny F."/>
            <person name="Miyauchi S."/>
            <person name="Thiergart T."/>
            <person name="Pickel B."/>
            <person name="Atanasova L."/>
            <person name="Karlsson M."/>
            <person name="Huettel B."/>
            <person name="Barry K.W."/>
            <person name="Haridas S."/>
            <person name="Chen C."/>
            <person name="Bauer D."/>
            <person name="Andreopoulos W."/>
            <person name="Pangilinan J."/>
            <person name="LaButti K."/>
            <person name="Riley R."/>
            <person name="Lipzen A."/>
            <person name="Clum A."/>
            <person name="Drula E."/>
            <person name="Henrissat B."/>
            <person name="Kohler A."/>
            <person name="Grigoriev I.V."/>
            <person name="Martin F.M."/>
            <person name="Hacquard S."/>
        </authorList>
    </citation>
    <scope>NUCLEOTIDE SEQUENCE</scope>
    <source>
        <strain evidence="1">FSSC 5 MPI-SDFR-AT-0091</strain>
    </source>
</reference>
<keyword evidence="2" id="KW-1185">Reference proteome</keyword>